<name>A0A972FQN0_9GAMM</name>
<dbReference type="PROSITE" id="PS50857">
    <property type="entry name" value="COX2_CUA"/>
    <property type="match status" value="1"/>
</dbReference>
<dbReference type="Proteomes" id="UP000737113">
    <property type="component" value="Unassembled WGS sequence"/>
</dbReference>
<dbReference type="AlphaFoldDB" id="A0A972FQN0"/>
<evidence type="ECO:0000256" key="5">
    <source>
        <dbReference type="ARBA" id="ARBA00022617"/>
    </source>
</evidence>
<keyword evidence="13 16" id="KW-0472">Membrane</keyword>
<dbReference type="Gene3D" id="1.10.287.90">
    <property type="match status" value="1"/>
</dbReference>
<dbReference type="SUPFAM" id="SSF46626">
    <property type="entry name" value="Cytochrome c"/>
    <property type="match status" value="2"/>
</dbReference>
<keyword evidence="4" id="KW-0813">Transport</keyword>
<evidence type="ECO:0000256" key="16">
    <source>
        <dbReference type="SAM" id="Phobius"/>
    </source>
</evidence>
<keyword evidence="7 15" id="KW-0479">Metal-binding</keyword>
<organism evidence="19 20">
    <name type="scientific">Shewanella salipaludis</name>
    <dbReference type="NCBI Taxonomy" id="2723052"/>
    <lineage>
        <taxon>Bacteria</taxon>
        <taxon>Pseudomonadati</taxon>
        <taxon>Pseudomonadota</taxon>
        <taxon>Gammaproteobacteria</taxon>
        <taxon>Alteromonadales</taxon>
        <taxon>Shewanellaceae</taxon>
        <taxon>Shewanella</taxon>
    </lineage>
</organism>
<keyword evidence="12" id="KW-0186">Copper</keyword>
<feature type="domain" description="Cytochrome c" evidence="18">
    <location>
        <begin position="363"/>
        <end position="450"/>
    </location>
</feature>
<dbReference type="EC" id="7.1.1.9" evidence="3"/>
<dbReference type="InterPro" id="IPR002429">
    <property type="entry name" value="CcO_II-like_C"/>
</dbReference>
<evidence type="ECO:0000256" key="11">
    <source>
        <dbReference type="ARBA" id="ARBA00023004"/>
    </source>
</evidence>
<dbReference type="PROSITE" id="PS51007">
    <property type="entry name" value="CYTC"/>
    <property type="match status" value="2"/>
</dbReference>
<evidence type="ECO:0000256" key="15">
    <source>
        <dbReference type="PROSITE-ProRule" id="PRU00433"/>
    </source>
</evidence>
<gene>
    <name evidence="19" type="ORF">HC757_02030</name>
</gene>
<dbReference type="Gene3D" id="2.60.40.420">
    <property type="entry name" value="Cupredoxins - blue copper proteins"/>
    <property type="match status" value="1"/>
</dbReference>
<evidence type="ECO:0000256" key="1">
    <source>
        <dbReference type="ARBA" id="ARBA00004141"/>
    </source>
</evidence>
<evidence type="ECO:0000259" key="18">
    <source>
        <dbReference type="PROSITE" id="PS51007"/>
    </source>
</evidence>
<protein>
    <recommendedName>
        <fullName evidence="3">cytochrome-c oxidase</fullName>
        <ecNumber evidence="3">7.1.1.9</ecNumber>
    </recommendedName>
</protein>
<reference evidence="19" key="1">
    <citation type="submission" date="2020-04" db="EMBL/GenBank/DDBJ databases">
        <title>Description of Shewanella salipaludis sp. nov., isolated from a salt marsh.</title>
        <authorList>
            <person name="Park S."/>
            <person name="Yoon J.-H."/>
        </authorList>
    </citation>
    <scope>NUCLEOTIDE SEQUENCE</scope>
    <source>
        <strain evidence="19">SHSM-M6</strain>
    </source>
</reference>
<dbReference type="GO" id="GO:0005507">
    <property type="term" value="F:copper ion binding"/>
    <property type="evidence" value="ECO:0007669"/>
    <property type="project" value="InterPro"/>
</dbReference>
<keyword evidence="9" id="KW-0249">Electron transport</keyword>
<dbReference type="InterPro" id="IPR008972">
    <property type="entry name" value="Cupredoxin"/>
</dbReference>
<dbReference type="PROSITE" id="PS00078">
    <property type="entry name" value="COX2"/>
    <property type="match status" value="1"/>
</dbReference>
<dbReference type="EMBL" id="JAAXYH010000001">
    <property type="protein sequence ID" value="NMH63957.1"/>
    <property type="molecule type" value="Genomic_DNA"/>
</dbReference>
<accession>A0A972FQN0</accession>
<comment type="similarity">
    <text evidence="2">Belongs to the cytochrome c oxidase subunit 2 family.</text>
</comment>
<dbReference type="InterPro" id="IPR009056">
    <property type="entry name" value="Cyt_c-like_dom"/>
</dbReference>
<dbReference type="InterPro" id="IPR001505">
    <property type="entry name" value="Copper_CuA"/>
</dbReference>
<evidence type="ECO:0000313" key="19">
    <source>
        <dbReference type="EMBL" id="NMH63957.1"/>
    </source>
</evidence>
<dbReference type="GO" id="GO:0016020">
    <property type="term" value="C:membrane"/>
    <property type="evidence" value="ECO:0007669"/>
    <property type="project" value="UniProtKB-SubCell"/>
</dbReference>
<feature type="transmembrane region" description="Helical" evidence="16">
    <location>
        <begin position="83"/>
        <end position="105"/>
    </location>
</feature>
<feature type="domain" description="Cytochrome oxidase subunit II copper A binding" evidence="17">
    <location>
        <begin position="112"/>
        <end position="254"/>
    </location>
</feature>
<evidence type="ECO:0000256" key="13">
    <source>
        <dbReference type="ARBA" id="ARBA00023136"/>
    </source>
</evidence>
<comment type="subcellular location">
    <subcellularLocation>
        <location evidence="1">Membrane</location>
        <topology evidence="1">Multi-pass membrane protein</topology>
    </subcellularLocation>
</comment>
<keyword evidence="11 15" id="KW-0408">Iron</keyword>
<dbReference type="InterPro" id="IPR045187">
    <property type="entry name" value="CcO_II"/>
</dbReference>
<keyword evidence="5 15" id="KW-0349">Heme</keyword>
<dbReference type="CDD" id="cd13919">
    <property type="entry name" value="CuRO_HCO_II_like_5"/>
    <property type="match status" value="1"/>
</dbReference>
<dbReference type="SUPFAM" id="SSF49503">
    <property type="entry name" value="Cupredoxins"/>
    <property type="match status" value="1"/>
</dbReference>
<dbReference type="Pfam" id="PF00116">
    <property type="entry name" value="COX2"/>
    <property type="match status" value="1"/>
</dbReference>
<evidence type="ECO:0000259" key="17">
    <source>
        <dbReference type="PROSITE" id="PS50857"/>
    </source>
</evidence>
<keyword evidence="20" id="KW-1185">Reference proteome</keyword>
<evidence type="ECO:0000256" key="7">
    <source>
        <dbReference type="ARBA" id="ARBA00022723"/>
    </source>
</evidence>
<keyword evidence="6 16" id="KW-0812">Transmembrane</keyword>
<evidence type="ECO:0000256" key="2">
    <source>
        <dbReference type="ARBA" id="ARBA00007866"/>
    </source>
</evidence>
<dbReference type="InterPro" id="IPR036257">
    <property type="entry name" value="Cyt_c_oxidase_su2_TM_sf"/>
</dbReference>
<evidence type="ECO:0000256" key="6">
    <source>
        <dbReference type="ARBA" id="ARBA00022692"/>
    </source>
</evidence>
<evidence type="ECO:0000256" key="14">
    <source>
        <dbReference type="ARBA" id="ARBA00047816"/>
    </source>
</evidence>
<evidence type="ECO:0000256" key="8">
    <source>
        <dbReference type="ARBA" id="ARBA00022967"/>
    </source>
</evidence>
<dbReference type="PANTHER" id="PTHR22888">
    <property type="entry name" value="CYTOCHROME C OXIDASE, SUBUNIT II"/>
    <property type="match status" value="1"/>
</dbReference>
<evidence type="ECO:0000256" key="3">
    <source>
        <dbReference type="ARBA" id="ARBA00012949"/>
    </source>
</evidence>
<comment type="catalytic activity">
    <reaction evidence="14">
        <text>4 Fe(II)-[cytochrome c] + O2 + 8 H(+)(in) = 4 Fe(III)-[cytochrome c] + 2 H2O + 4 H(+)(out)</text>
        <dbReference type="Rhea" id="RHEA:11436"/>
        <dbReference type="Rhea" id="RHEA-COMP:10350"/>
        <dbReference type="Rhea" id="RHEA-COMP:14399"/>
        <dbReference type="ChEBI" id="CHEBI:15377"/>
        <dbReference type="ChEBI" id="CHEBI:15378"/>
        <dbReference type="ChEBI" id="CHEBI:15379"/>
        <dbReference type="ChEBI" id="CHEBI:29033"/>
        <dbReference type="ChEBI" id="CHEBI:29034"/>
        <dbReference type="EC" id="7.1.1.9"/>
    </reaction>
</comment>
<dbReference type="GO" id="GO:0042773">
    <property type="term" value="P:ATP synthesis coupled electron transport"/>
    <property type="evidence" value="ECO:0007669"/>
    <property type="project" value="TreeGrafter"/>
</dbReference>
<dbReference type="RefSeq" id="WP_169562600.1">
    <property type="nucleotide sequence ID" value="NZ_JAAXYH010000001.1"/>
</dbReference>
<dbReference type="PANTHER" id="PTHR22888:SF9">
    <property type="entry name" value="CYTOCHROME C OXIDASE SUBUNIT 2"/>
    <property type="match status" value="1"/>
</dbReference>
<evidence type="ECO:0000313" key="20">
    <source>
        <dbReference type="Proteomes" id="UP000737113"/>
    </source>
</evidence>
<keyword evidence="8" id="KW-1278">Translocase</keyword>
<comment type="caution">
    <text evidence="19">The sequence shown here is derived from an EMBL/GenBank/DDBJ whole genome shotgun (WGS) entry which is preliminary data.</text>
</comment>
<dbReference type="Gene3D" id="1.10.760.10">
    <property type="entry name" value="Cytochrome c-like domain"/>
    <property type="match status" value="2"/>
</dbReference>
<evidence type="ECO:0000256" key="9">
    <source>
        <dbReference type="ARBA" id="ARBA00022982"/>
    </source>
</evidence>
<dbReference type="Pfam" id="PF00034">
    <property type="entry name" value="Cytochrom_C"/>
    <property type="match status" value="2"/>
</dbReference>
<feature type="transmembrane region" description="Helical" evidence="16">
    <location>
        <begin position="41"/>
        <end position="62"/>
    </location>
</feature>
<dbReference type="GO" id="GO:0020037">
    <property type="term" value="F:heme binding"/>
    <property type="evidence" value="ECO:0007669"/>
    <property type="project" value="InterPro"/>
</dbReference>
<feature type="domain" description="Cytochrome c" evidence="18">
    <location>
        <begin position="267"/>
        <end position="353"/>
    </location>
</feature>
<proteinExistence type="inferred from homology"/>
<evidence type="ECO:0000256" key="12">
    <source>
        <dbReference type="ARBA" id="ARBA00023008"/>
    </source>
</evidence>
<sequence length="452" mass="50228">MAIAIVILLLVAGSLIFHFASPWWFTPLASNWGTIDDTIEITFWVTGIVFVAVNVFLAYAVYRYRFHKDQRADYEPENKRLEGWLVLGTTLGVAAMLAPGLFVWAKFVTVPEDARLFEAVGQQWFWSFRLPGKDGVLGQTSTELIDEKNPFGINPKDSAGMDDILISSNEMHIPAYHPVKVVLRSKDVLHDFSVPQFRVKMDLVPGIVSYLWFTPTRIGRFELMCQELCGMAHYTMRGHIVVDSQEDYQAWLAQQVTFAQSMQAPAGDLALGKQVYKVCGACHGSEGEGNDNLSAPKLAGQHAWYLKRQLGYFRNKVRGATEKDPYGQQMAAMAATLTDANIQDVSAYIASLPAPANGASPSMANDRGQQLYHNCAYCHGDQGEGKFALNAPALSGQQPAYLKRQLKHFQQQIRGAHQQDTYGNQMVLMSRLLQDEQAVEAVAAYLNSLPAP</sequence>
<dbReference type="InterPro" id="IPR036909">
    <property type="entry name" value="Cyt_c-like_dom_sf"/>
</dbReference>
<evidence type="ECO:0000256" key="4">
    <source>
        <dbReference type="ARBA" id="ARBA00022448"/>
    </source>
</evidence>
<dbReference type="GO" id="GO:0004129">
    <property type="term" value="F:cytochrome-c oxidase activity"/>
    <property type="evidence" value="ECO:0007669"/>
    <property type="project" value="UniProtKB-EC"/>
</dbReference>
<evidence type="ECO:0000256" key="10">
    <source>
        <dbReference type="ARBA" id="ARBA00022989"/>
    </source>
</evidence>
<keyword evidence="10 16" id="KW-1133">Transmembrane helix</keyword>